<dbReference type="InterPro" id="IPR000326">
    <property type="entry name" value="PAP2/HPO"/>
</dbReference>
<evidence type="ECO:0000313" key="3">
    <source>
        <dbReference type="EMBL" id="PSL14393.1"/>
    </source>
</evidence>
<dbReference type="Proteomes" id="UP000242133">
    <property type="component" value="Unassembled WGS sequence"/>
</dbReference>
<dbReference type="Gene3D" id="1.20.144.10">
    <property type="entry name" value="Phosphatidic acid phosphatase type 2/haloperoxidase"/>
    <property type="match status" value="1"/>
</dbReference>
<keyword evidence="1" id="KW-0472">Membrane</keyword>
<feature type="transmembrane region" description="Helical" evidence="1">
    <location>
        <begin position="204"/>
        <end position="225"/>
    </location>
</feature>
<feature type="transmembrane region" description="Helical" evidence="1">
    <location>
        <begin position="75"/>
        <end position="92"/>
    </location>
</feature>
<protein>
    <submittedName>
        <fullName evidence="3">PAP2 superfamily protein</fullName>
    </submittedName>
</protein>
<evidence type="ECO:0000256" key="1">
    <source>
        <dbReference type="SAM" id="Phobius"/>
    </source>
</evidence>
<dbReference type="AlphaFoldDB" id="A0A2P8EY56"/>
<feature type="transmembrane region" description="Helical" evidence="1">
    <location>
        <begin position="12"/>
        <end position="32"/>
    </location>
</feature>
<feature type="transmembrane region" description="Helical" evidence="1">
    <location>
        <begin position="167"/>
        <end position="192"/>
    </location>
</feature>
<keyword evidence="4" id="KW-1185">Reference proteome</keyword>
<gene>
    <name evidence="3" type="ORF">CLV44_108123</name>
</gene>
<proteinExistence type="predicted"/>
<organism evidence="3 4">
    <name type="scientific">Marinobacterium halophilum</name>
    <dbReference type="NCBI Taxonomy" id="267374"/>
    <lineage>
        <taxon>Bacteria</taxon>
        <taxon>Pseudomonadati</taxon>
        <taxon>Pseudomonadota</taxon>
        <taxon>Gammaproteobacteria</taxon>
        <taxon>Oceanospirillales</taxon>
        <taxon>Oceanospirillaceae</taxon>
        <taxon>Marinobacterium</taxon>
    </lineage>
</organism>
<accession>A0A2P8EY56</accession>
<sequence length="263" mass="28907">MITPEPVFSTRWRPATLIGMHLAAALLLFSFINDSGHALWRMLDVQVFHWLNGSLFANENWARFWAWMNTRELDAASAVCMLVFLVFPGLGLKRTQLQAGFTGFLLLMILMLPLREVLSDYAEATGLSGPSPSLQLEPVYRFSTELPEIPAKDSASTSFPGDHASVLMVWLGFLLFNARSLGTLAATALALLLMLPRLFGGAHWFTDAAVGGLSLALVTLAWAYASPLPHLINRGLLRLLTPLYRLAGRIPLLGRLAFFNPAG</sequence>
<comment type="caution">
    <text evidence="3">The sequence shown here is derived from an EMBL/GenBank/DDBJ whole genome shotgun (WGS) entry which is preliminary data.</text>
</comment>
<evidence type="ECO:0000259" key="2">
    <source>
        <dbReference type="SMART" id="SM00014"/>
    </source>
</evidence>
<dbReference type="Pfam" id="PF01569">
    <property type="entry name" value="PAP2"/>
    <property type="match status" value="1"/>
</dbReference>
<dbReference type="RefSeq" id="WP_106591467.1">
    <property type="nucleotide sequence ID" value="NZ_PYGI01000008.1"/>
</dbReference>
<feature type="domain" description="Phosphatidic acid phosphatase type 2/haloperoxidase" evidence="2">
    <location>
        <begin position="106"/>
        <end position="223"/>
    </location>
</feature>
<dbReference type="SMART" id="SM00014">
    <property type="entry name" value="acidPPc"/>
    <property type="match status" value="1"/>
</dbReference>
<reference evidence="3 4" key="1">
    <citation type="submission" date="2018-03" db="EMBL/GenBank/DDBJ databases">
        <title>Genomic Encyclopedia of Archaeal and Bacterial Type Strains, Phase II (KMG-II): from individual species to whole genera.</title>
        <authorList>
            <person name="Goeker M."/>
        </authorList>
    </citation>
    <scope>NUCLEOTIDE SEQUENCE [LARGE SCALE GENOMIC DNA]</scope>
    <source>
        <strain evidence="3 4">DSM 17586</strain>
    </source>
</reference>
<evidence type="ECO:0000313" key="4">
    <source>
        <dbReference type="Proteomes" id="UP000242133"/>
    </source>
</evidence>
<dbReference type="SUPFAM" id="SSF48317">
    <property type="entry name" value="Acid phosphatase/Vanadium-dependent haloperoxidase"/>
    <property type="match status" value="1"/>
</dbReference>
<name>A0A2P8EY56_9GAMM</name>
<dbReference type="OrthoDB" id="8477781at2"/>
<dbReference type="EMBL" id="PYGI01000008">
    <property type="protein sequence ID" value="PSL14393.1"/>
    <property type="molecule type" value="Genomic_DNA"/>
</dbReference>
<keyword evidence="1" id="KW-1133">Transmembrane helix</keyword>
<keyword evidence="1" id="KW-0812">Transmembrane</keyword>
<dbReference type="InterPro" id="IPR036938">
    <property type="entry name" value="PAP2/HPO_sf"/>
</dbReference>
<feature type="transmembrane region" description="Helical" evidence="1">
    <location>
        <begin position="99"/>
        <end position="118"/>
    </location>
</feature>